<evidence type="ECO:0000256" key="1">
    <source>
        <dbReference type="SAM" id="MobiDB-lite"/>
    </source>
</evidence>
<organism evidence="2 3">
    <name type="scientific">Armadillidium nasatum</name>
    <dbReference type="NCBI Taxonomy" id="96803"/>
    <lineage>
        <taxon>Eukaryota</taxon>
        <taxon>Metazoa</taxon>
        <taxon>Ecdysozoa</taxon>
        <taxon>Arthropoda</taxon>
        <taxon>Crustacea</taxon>
        <taxon>Multicrustacea</taxon>
        <taxon>Malacostraca</taxon>
        <taxon>Eumalacostraca</taxon>
        <taxon>Peracarida</taxon>
        <taxon>Isopoda</taxon>
        <taxon>Oniscidea</taxon>
        <taxon>Crinocheta</taxon>
        <taxon>Armadillidiidae</taxon>
        <taxon>Armadillidium</taxon>
    </lineage>
</organism>
<name>A0A5N5T2A2_9CRUS</name>
<keyword evidence="3" id="KW-1185">Reference proteome</keyword>
<accession>A0A5N5T2A2</accession>
<comment type="caution">
    <text evidence="2">The sequence shown here is derived from an EMBL/GenBank/DDBJ whole genome shotgun (WGS) entry which is preliminary data.</text>
</comment>
<reference evidence="2 3" key="1">
    <citation type="journal article" date="2019" name="PLoS Biol.">
        <title>Sex chromosomes control vertical transmission of feminizing Wolbachia symbionts in an isopod.</title>
        <authorList>
            <person name="Becking T."/>
            <person name="Chebbi M.A."/>
            <person name="Giraud I."/>
            <person name="Moumen B."/>
            <person name="Laverre T."/>
            <person name="Caubet Y."/>
            <person name="Peccoud J."/>
            <person name="Gilbert C."/>
            <person name="Cordaux R."/>
        </authorList>
    </citation>
    <scope>NUCLEOTIDE SEQUENCE [LARGE SCALE GENOMIC DNA]</scope>
    <source>
        <strain evidence="2">ANa2</strain>
        <tissue evidence="2">Whole body excluding digestive tract and cuticle</tissue>
    </source>
</reference>
<feature type="region of interest" description="Disordered" evidence="1">
    <location>
        <begin position="1"/>
        <end position="52"/>
    </location>
</feature>
<dbReference type="AlphaFoldDB" id="A0A5N5T2A2"/>
<sequence length="168" mass="19135">MVREDVEALTELGEEEFDPSKLIQGKNDANSTTEEVEEPPLPAEDLDKELPKDMFSEEEAKVNEVIRVYMNEDEAEEFRSVEAAELVSGVCISPSEYYSLIAGLMKHKKLAEKNAVADESNPRKHRSGFPGSHPRTVNQPARQLQLWKSFYDIVIIPIKKSDMTNYKY</sequence>
<evidence type="ECO:0000313" key="3">
    <source>
        <dbReference type="Proteomes" id="UP000326759"/>
    </source>
</evidence>
<dbReference type="OrthoDB" id="6423981at2759"/>
<protein>
    <submittedName>
        <fullName evidence="2">Uncharacterized protein</fullName>
    </submittedName>
</protein>
<feature type="region of interest" description="Disordered" evidence="1">
    <location>
        <begin position="117"/>
        <end position="137"/>
    </location>
</feature>
<dbReference type="EMBL" id="SEYY01015100">
    <property type="protein sequence ID" value="KAB7500129.1"/>
    <property type="molecule type" value="Genomic_DNA"/>
</dbReference>
<evidence type="ECO:0000313" key="2">
    <source>
        <dbReference type="EMBL" id="KAB7500129.1"/>
    </source>
</evidence>
<gene>
    <name evidence="2" type="ORF">Anas_07594</name>
</gene>
<proteinExistence type="predicted"/>
<dbReference type="Proteomes" id="UP000326759">
    <property type="component" value="Unassembled WGS sequence"/>
</dbReference>